<keyword evidence="3" id="KW-1185">Reference proteome</keyword>
<name>A0A369KC76_HYPMA</name>
<proteinExistence type="predicted"/>
<dbReference type="InterPro" id="IPR000210">
    <property type="entry name" value="BTB/POZ_dom"/>
</dbReference>
<evidence type="ECO:0000313" key="3">
    <source>
        <dbReference type="Proteomes" id="UP000076154"/>
    </source>
</evidence>
<accession>A0A369KC76</accession>
<dbReference type="InterPro" id="IPR011333">
    <property type="entry name" value="SKP1/BTB/POZ_sf"/>
</dbReference>
<reference evidence="2" key="1">
    <citation type="submission" date="2018-04" db="EMBL/GenBank/DDBJ databases">
        <title>Whole genome sequencing of Hypsizygus marmoreus.</title>
        <authorList>
            <person name="Choi I.-G."/>
            <person name="Min B."/>
            <person name="Kim J.-G."/>
            <person name="Kim S."/>
            <person name="Oh Y.-L."/>
            <person name="Kong W.-S."/>
            <person name="Park H."/>
            <person name="Jeong J."/>
            <person name="Song E.-S."/>
        </authorList>
    </citation>
    <scope>NUCLEOTIDE SEQUENCE [LARGE SCALE GENOMIC DNA]</scope>
    <source>
        <strain evidence="2">51987-8</strain>
    </source>
</reference>
<organism evidence="2 3">
    <name type="scientific">Hypsizygus marmoreus</name>
    <name type="common">White beech mushroom</name>
    <name type="synonym">Agaricus marmoreus</name>
    <dbReference type="NCBI Taxonomy" id="39966"/>
    <lineage>
        <taxon>Eukaryota</taxon>
        <taxon>Fungi</taxon>
        <taxon>Dikarya</taxon>
        <taxon>Basidiomycota</taxon>
        <taxon>Agaricomycotina</taxon>
        <taxon>Agaricomycetes</taxon>
        <taxon>Agaricomycetidae</taxon>
        <taxon>Agaricales</taxon>
        <taxon>Tricholomatineae</taxon>
        <taxon>Lyophyllaceae</taxon>
        <taxon>Hypsizygus</taxon>
    </lineage>
</organism>
<sequence length="359" mass="41224">MSKELDFPNGDIILAIPTRRYRVYKKTLIAASDVFANLFAVALPASPDAKQPKIEKAAEAVPVIDMQDEEKPFTLFLHALYDHDLDPYIPKLSRKTTNIISHVLDIVDKYNVSQSAMRAKFLPYMNRDWPATLAEWDANEAYIRELKISLEAEQEEPQELDDRLPEPACTIRFAYTYALSEAAIQHIPEYIPAAFYHLSRLPPFADTKSPTLNGGDFWDIDGLRTANRSLLRHRDMMCLLHGMNRLRLEAARIAFEGFFEEADGDNFASGTEKAAMTNWWRKVGIQRLLGPHDMPDLIGFLKLLIDALGKDTSSEVSNLLRKETSAEYRQRMQTYLTKEREEIWNALGYHFSLYAFFYS</sequence>
<dbReference type="PROSITE" id="PS50097">
    <property type="entry name" value="BTB"/>
    <property type="match status" value="1"/>
</dbReference>
<protein>
    <recommendedName>
        <fullName evidence="1">BTB domain-containing protein</fullName>
    </recommendedName>
</protein>
<dbReference type="AlphaFoldDB" id="A0A369KC76"/>
<dbReference type="Gene3D" id="3.30.710.10">
    <property type="entry name" value="Potassium Channel Kv1.1, Chain A"/>
    <property type="match status" value="1"/>
</dbReference>
<evidence type="ECO:0000259" key="1">
    <source>
        <dbReference type="PROSITE" id="PS50097"/>
    </source>
</evidence>
<dbReference type="OrthoDB" id="2757422at2759"/>
<evidence type="ECO:0000313" key="2">
    <source>
        <dbReference type="EMBL" id="RDB30255.1"/>
    </source>
</evidence>
<dbReference type="EMBL" id="LUEZ02000005">
    <property type="protein sequence ID" value="RDB30255.1"/>
    <property type="molecule type" value="Genomic_DNA"/>
</dbReference>
<dbReference type="Proteomes" id="UP000076154">
    <property type="component" value="Unassembled WGS sequence"/>
</dbReference>
<feature type="domain" description="BTB" evidence="1">
    <location>
        <begin position="10"/>
        <end position="86"/>
    </location>
</feature>
<comment type="caution">
    <text evidence="2">The sequence shown here is derived from an EMBL/GenBank/DDBJ whole genome shotgun (WGS) entry which is preliminary data.</text>
</comment>
<gene>
    <name evidence="2" type="ORF">Hypma_007301</name>
</gene>
<dbReference type="InParanoid" id="A0A369KC76"/>
<dbReference type="STRING" id="39966.A0A369KC76"/>